<dbReference type="EMBL" id="KB706649">
    <property type="protein sequence ID" value="EMR66437.1"/>
    <property type="molecule type" value="Genomic_DNA"/>
</dbReference>
<sequence length="108" mass="12446">MIEELTPIFIRGDIVDTTPAVSSLGNTDQFIGRRYGDDWEVEDVWFGDTVTGPWLEGFMWARRGRIVLGTCYNTGYYTERDVREFNERIAQTLMEGLGLYEKAPRSLI</sequence>
<dbReference type="AlphaFoldDB" id="M7SQD8"/>
<proteinExistence type="predicted"/>
<dbReference type="STRING" id="1287681.M7SQD8"/>
<gene>
    <name evidence="1" type="ORF">UCREL1_6576</name>
</gene>
<organism evidence="1 2">
    <name type="scientific">Eutypa lata (strain UCR-EL1)</name>
    <name type="common">Grapevine dieback disease fungus</name>
    <name type="synonym">Eutypa armeniacae</name>
    <dbReference type="NCBI Taxonomy" id="1287681"/>
    <lineage>
        <taxon>Eukaryota</taxon>
        <taxon>Fungi</taxon>
        <taxon>Dikarya</taxon>
        <taxon>Ascomycota</taxon>
        <taxon>Pezizomycotina</taxon>
        <taxon>Sordariomycetes</taxon>
        <taxon>Xylariomycetidae</taxon>
        <taxon>Xylariales</taxon>
        <taxon>Diatrypaceae</taxon>
        <taxon>Eutypa</taxon>
    </lineage>
</organism>
<evidence type="ECO:0000313" key="2">
    <source>
        <dbReference type="Proteomes" id="UP000012174"/>
    </source>
</evidence>
<dbReference type="HOGENOM" id="CLU_2196956_0_0_1"/>
<protein>
    <submittedName>
        <fullName evidence="1">Uncharacterized protein</fullName>
    </submittedName>
</protein>
<dbReference type="Proteomes" id="UP000012174">
    <property type="component" value="Unassembled WGS sequence"/>
</dbReference>
<dbReference type="OrthoDB" id="2548233at2759"/>
<name>M7SQD8_EUTLA</name>
<dbReference type="Gene3D" id="3.30.559.30">
    <property type="entry name" value="Nonribosomal peptide synthetase, condensation domain"/>
    <property type="match status" value="1"/>
</dbReference>
<keyword evidence="2" id="KW-1185">Reference proteome</keyword>
<evidence type="ECO:0000313" key="1">
    <source>
        <dbReference type="EMBL" id="EMR66437.1"/>
    </source>
</evidence>
<dbReference type="KEGG" id="ela:UCREL1_6576"/>
<accession>M7SQD8</accession>
<reference evidence="2" key="1">
    <citation type="journal article" date="2013" name="Genome Announc.">
        <title>Draft genome sequence of the grapevine dieback fungus Eutypa lata UCR-EL1.</title>
        <authorList>
            <person name="Blanco-Ulate B."/>
            <person name="Rolshausen P.E."/>
            <person name="Cantu D."/>
        </authorList>
    </citation>
    <scope>NUCLEOTIDE SEQUENCE [LARGE SCALE GENOMIC DNA]</scope>
    <source>
        <strain evidence="2">UCR-EL1</strain>
    </source>
</reference>